<organism evidence="4">
    <name type="scientific">Capitella teleta</name>
    <name type="common">Polychaete worm</name>
    <dbReference type="NCBI Taxonomy" id="283909"/>
    <lineage>
        <taxon>Eukaryota</taxon>
        <taxon>Metazoa</taxon>
        <taxon>Spiralia</taxon>
        <taxon>Lophotrochozoa</taxon>
        <taxon>Annelida</taxon>
        <taxon>Polychaeta</taxon>
        <taxon>Sedentaria</taxon>
        <taxon>Scolecida</taxon>
        <taxon>Capitellidae</taxon>
        <taxon>Capitella</taxon>
    </lineage>
</organism>
<dbReference type="HOGENOM" id="CLU_005005_1_0_1"/>
<dbReference type="Pfam" id="PF20412">
    <property type="entry name" value="RALGAPB_N"/>
    <property type="match status" value="1"/>
</dbReference>
<dbReference type="PROSITE" id="PS50085">
    <property type="entry name" value="RAPGAP"/>
    <property type="match status" value="1"/>
</dbReference>
<dbReference type="InterPro" id="IPR000331">
    <property type="entry name" value="Rap/Ran_GAP_dom"/>
</dbReference>
<reference evidence="4 6" key="2">
    <citation type="journal article" date="2013" name="Nature">
        <title>Insights into bilaterian evolution from three spiralian genomes.</title>
        <authorList>
            <person name="Simakov O."/>
            <person name="Marletaz F."/>
            <person name="Cho S.J."/>
            <person name="Edsinger-Gonzales E."/>
            <person name="Havlak P."/>
            <person name="Hellsten U."/>
            <person name="Kuo D.H."/>
            <person name="Larsson T."/>
            <person name="Lv J."/>
            <person name="Arendt D."/>
            <person name="Savage R."/>
            <person name="Osoegawa K."/>
            <person name="de Jong P."/>
            <person name="Grimwood J."/>
            <person name="Chapman J.A."/>
            <person name="Shapiro H."/>
            <person name="Aerts A."/>
            <person name="Otillar R.P."/>
            <person name="Terry A.Y."/>
            <person name="Boore J.L."/>
            <person name="Grigoriev I.V."/>
            <person name="Lindberg D.R."/>
            <person name="Seaver E.C."/>
            <person name="Weisblat D.A."/>
            <person name="Putnam N.H."/>
            <person name="Rokhsar D.S."/>
        </authorList>
    </citation>
    <scope>NUCLEOTIDE SEQUENCE</scope>
    <source>
        <strain evidence="4 6">I ESC-2004</strain>
    </source>
</reference>
<dbReference type="PANTHER" id="PTHR21344">
    <property type="entry name" value="RAL GTPASE-ACTIVATING PROTEIN SUBUNIT BETA"/>
    <property type="match status" value="1"/>
</dbReference>
<dbReference type="FunCoup" id="R7TM01">
    <property type="interactions" value="1594"/>
</dbReference>
<dbReference type="EMBL" id="AMQN01012096">
    <property type="status" value="NOT_ANNOTATED_CDS"/>
    <property type="molecule type" value="Genomic_DNA"/>
</dbReference>
<dbReference type="EMBL" id="KB309293">
    <property type="protein sequence ID" value="ELT94828.1"/>
    <property type="molecule type" value="Genomic_DNA"/>
</dbReference>
<dbReference type="GO" id="GO:0005096">
    <property type="term" value="F:GTPase activator activity"/>
    <property type="evidence" value="ECO:0007669"/>
    <property type="project" value="UniProtKB-KW"/>
</dbReference>
<gene>
    <name evidence="4" type="ORF">CAPTEDRAFT_133737</name>
</gene>
<dbReference type="PANTHER" id="PTHR21344:SF1">
    <property type="entry name" value="RAL GTPASE-ACTIVATING PROTEIN SUBUNIT BETA"/>
    <property type="match status" value="1"/>
</dbReference>
<dbReference type="Gene3D" id="3.40.50.11210">
    <property type="entry name" value="Rap/Ran-GAP"/>
    <property type="match status" value="1"/>
</dbReference>
<dbReference type="OrthoDB" id="10009983at2759"/>
<proteinExistence type="predicted"/>
<dbReference type="InterPro" id="IPR039930">
    <property type="entry name" value="RALGAPB"/>
</dbReference>
<evidence type="ECO:0000256" key="2">
    <source>
        <dbReference type="SAM" id="MobiDB-lite"/>
    </source>
</evidence>
<feature type="compositionally biased region" description="Low complexity" evidence="2">
    <location>
        <begin position="398"/>
        <end position="417"/>
    </location>
</feature>
<feature type="compositionally biased region" description="Polar residues" evidence="2">
    <location>
        <begin position="375"/>
        <end position="387"/>
    </location>
</feature>
<dbReference type="OMA" id="CWEECCV"/>
<keyword evidence="6" id="KW-1185">Reference proteome</keyword>
<evidence type="ECO:0000313" key="5">
    <source>
        <dbReference type="EnsemblMetazoa" id="CapteP133737"/>
    </source>
</evidence>
<sequence length="1485" mass="165263">MYSEWASLLQEIQNDTGNQSVLNRFPDTVGKDVAYTVVRNLAQTLSIGLESSEPSKLTTDREVKWTMEVICFGLSLPLTENDTIRDCIKVYCEWLLVLTSPRKCVPQPIIQNPNPYVRTMFNHLSNLFVPRPEAVNRQAVFCHRVLRTIQSAAETSSLMTQETWESLLRFLLTINDTLLAHPTVRDSIGQQLCERVLSVLFEVWVHACSVSFPSPPLWKTLREMCCQWRHHEALVAQWHRVNLAFTARVLQIMYGPDFPQLHIPEEDQSLIPASTTDDCIAQCWFRFLHILGNPVDLSQTKIISNTPKFLHMALTSDAVIEPYQHECLRALPYIFQRAMTSISILVDAFLGISQPHALETHGGVLVPGGSVHLASSSVQSGGNTPPTQRRPKSSILTSQGSSKSSFISPKNSSSSISVGTVPILTSPTNLTLDSRLPLAPLRASVNSILHLFGGWLFEASLSGVRVQGSASTGRRALSLHRTASFHLESDPHKIQSQLDAPPNPDDALLAEARNLYEAGRAEACGALCKIFCSMRTKEEILPVYLSRFYIAMHYGLAVDSTLKGQVLSSIVFNGCDLMRTDLNGVQVLLPQLLRALELILADLTPRFKYNELIPPMELRKASIHLLLSILCLPLHFKSLPIRSLFGRHPHSEPSVTFLSLKMRVIELVLRALMVEDDSSNTQMLLGGLMLCVQDLSLCEMAEQTLEQEENGTDTNPPPSPGLEANTGHSLDDPTCPFGRRKHLQIQSLLINRNSAHGLFGNAASLVCNRLMASWKVDLNIALAAIEVLAGLAKVRLNTPSALMCKRTVNWICEFIVYQCSRPAPAHSKDLHSMIVAAFHCLTLWLVEHDYLLHDKDCLQGVLEVVELGISGSKSQNRASDVPKLKGEKELKPVSMRVKDAAEGLLTTIMNHVGSFPPPCGPESVCCLLEEDTLLKCCKDGGLPEDGSTPFKYYVLEGSTIIGLYEQPLGNHQAFLSSDPLPTVTAIIRGPFGRHAWTMQLRHQPRCQKVSSRTVLAEPKRPNPDDTVGTNYNVHHRNFPEIVDQIPHVEADRSIPSMERIMATDASELSKLQGFIENQIEFENKVQEKSELEKQSTAFPDPQTDCTPPSISHEFQTARLFLSHYGFLSLEALKENPNSSVPPSLVILDAVEKDFLHDLELLDAIPPRTCDTIHVFYVKSGKRLPFEILNNVTRCQNVDPLYMEFLRSLGWPVDVRKHAGWTGHTSTSWKIQNISNDDDVFPANTGGSLYDGRKQVLYWADVSSEVAFVVPSPDFPLPISRRSSVGAMSAPPTKPNTLPLDLEKGALEKSASPHTPSDTSLTHMKSIRRFGRSGSISSNVETKILVAWLESYEDHAHFPTSDLLQHTSTGLEATASSTSSLTRQQEPAVYTIFIHPLQNGLFRIKMEGNVGKTSQAIPLASGMVVSRRTLGSLLRQTAVNLSRRKRLESEVYQPPHVRRKIKIKEMVDKYRSRLAEPDFYTALFQD</sequence>
<evidence type="ECO:0000256" key="1">
    <source>
        <dbReference type="ARBA" id="ARBA00022468"/>
    </source>
</evidence>
<evidence type="ECO:0000313" key="6">
    <source>
        <dbReference type="Proteomes" id="UP000014760"/>
    </source>
</evidence>
<dbReference type="InterPro" id="IPR035974">
    <property type="entry name" value="Rap/Ran-GAP_sf"/>
</dbReference>
<protein>
    <recommendedName>
        <fullName evidence="3">Rap-GAP domain-containing protein</fullName>
    </recommendedName>
</protein>
<feature type="region of interest" description="Disordered" evidence="2">
    <location>
        <begin position="705"/>
        <end position="730"/>
    </location>
</feature>
<dbReference type="STRING" id="283909.R7TM01"/>
<dbReference type="Proteomes" id="UP000014760">
    <property type="component" value="Unassembled WGS sequence"/>
</dbReference>
<dbReference type="EnsemblMetazoa" id="CapteT133737">
    <property type="protein sequence ID" value="CapteP133737"/>
    <property type="gene ID" value="CapteG133737"/>
</dbReference>
<evidence type="ECO:0000313" key="4">
    <source>
        <dbReference type="EMBL" id="ELT94828.1"/>
    </source>
</evidence>
<dbReference type="GO" id="GO:0051056">
    <property type="term" value="P:regulation of small GTPase mediated signal transduction"/>
    <property type="evidence" value="ECO:0007669"/>
    <property type="project" value="InterPro"/>
</dbReference>
<reference evidence="6" key="1">
    <citation type="submission" date="2012-12" db="EMBL/GenBank/DDBJ databases">
        <authorList>
            <person name="Hellsten U."/>
            <person name="Grimwood J."/>
            <person name="Chapman J.A."/>
            <person name="Shapiro H."/>
            <person name="Aerts A."/>
            <person name="Otillar R.P."/>
            <person name="Terry A.Y."/>
            <person name="Boore J.L."/>
            <person name="Simakov O."/>
            <person name="Marletaz F."/>
            <person name="Cho S.-J."/>
            <person name="Edsinger-Gonzales E."/>
            <person name="Havlak P."/>
            <person name="Kuo D.-H."/>
            <person name="Larsson T."/>
            <person name="Lv J."/>
            <person name="Arendt D."/>
            <person name="Savage R."/>
            <person name="Osoegawa K."/>
            <person name="de Jong P."/>
            <person name="Lindberg D.R."/>
            <person name="Seaver E.C."/>
            <person name="Weisblat D.A."/>
            <person name="Putnam N.H."/>
            <person name="Grigoriev I.V."/>
            <person name="Rokhsar D.S."/>
        </authorList>
    </citation>
    <scope>NUCLEOTIDE SEQUENCE</scope>
    <source>
        <strain evidence="6">I ESC-2004</strain>
    </source>
</reference>
<reference evidence="5" key="3">
    <citation type="submission" date="2015-06" db="UniProtKB">
        <authorList>
            <consortium name="EnsemblMetazoa"/>
        </authorList>
    </citation>
    <scope>IDENTIFICATION</scope>
</reference>
<evidence type="ECO:0000259" key="3">
    <source>
        <dbReference type="PROSITE" id="PS50085"/>
    </source>
</evidence>
<dbReference type="SUPFAM" id="SSF111347">
    <property type="entry name" value="Rap/Ran-GAP"/>
    <property type="match status" value="2"/>
</dbReference>
<feature type="region of interest" description="Disordered" evidence="2">
    <location>
        <begin position="375"/>
        <end position="418"/>
    </location>
</feature>
<accession>R7TM01</accession>
<feature type="domain" description="Rap-GAP" evidence="3">
    <location>
        <begin position="1158"/>
        <end position="1465"/>
    </location>
</feature>
<dbReference type="InterPro" id="IPR046859">
    <property type="entry name" value="RGPA/RALGAPB_N"/>
</dbReference>
<keyword evidence="1" id="KW-0343">GTPase activation</keyword>
<name>R7TM01_CAPTE</name>